<keyword evidence="1" id="KW-0472">Membrane</keyword>
<comment type="caution">
    <text evidence="2">The sequence shown here is derived from an EMBL/GenBank/DDBJ whole genome shotgun (WGS) entry which is preliminary data.</text>
</comment>
<dbReference type="RefSeq" id="WP_386058871.1">
    <property type="nucleotide sequence ID" value="NZ_JBHLTQ010000001.1"/>
</dbReference>
<proteinExistence type="predicted"/>
<name>A0ABV6Q4U1_9FLAO</name>
<dbReference type="EMBL" id="JBHLTQ010000001">
    <property type="protein sequence ID" value="MFC0603299.1"/>
    <property type="molecule type" value="Genomic_DNA"/>
</dbReference>
<gene>
    <name evidence="2" type="ORF">ACFFGA_01950</name>
</gene>
<evidence type="ECO:0000313" key="2">
    <source>
        <dbReference type="EMBL" id="MFC0603299.1"/>
    </source>
</evidence>
<feature type="transmembrane region" description="Helical" evidence="1">
    <location>
        <begin position="81"/>
        <end position="98"/>
    </location>
</feature>
<dbReference type="Proteomes" id="UP001589832">
    <property type="component" value="Unassembled WGS sequence"/>
</dbReference>
<organism evidence="2 3">
    <name type="scientific">Winogradskyella pulchriflava</name>
    <dbReference type="NCBI Taxonomy" id="1110688"/>
    <lineage>
        <taxon>Bacteria</taxon>
        <taxon>Pseudomonadati</taxon>
        <taxon>Bacteroidota</taxon>
        <taxon>Flavobacteriia</taxon>
        <taxon>Flavobacteriales</taxon>
        <taxon>Flavobacteriaceae</taxon>
        <taxon>Winogradskyella</taxon>
    </lineage>
</organism>
<evidence type="ECO:0008006" key="4">
    <source>
        <dbReference type="Google" id="ProtNLM"/>
    </source>
</evidence>
<evidence type="ECO:0000256" key="1">
    <source>
        <dbReference type="SAM" id="Phobius"/>
    </source>
</evidence>
<reference evidence="2 3" key="1">
    <citation type="submission" date="2024-09" db="EMBL/GenBank/DDBJ databases">
        <authorList>
            <person name="Sun Q."/>
            <person name="Mori K."/>
        </authorList>
    </citation>
    <scope>NUCLEOTIDE SEQUENCE [LARGE SCALE GENOMIC DNA]</scope>
    <source>
        <strain evidence="2 3">NCAIM B.02481</strain>
    </source>
</reference>
<sequence length="202" mass="24246">MTCFLFLNEIIHQTVGTKLTNRIVMKFKIPFDENIYNEQMKLQFDNVWSEGFKKNRSKLYIGVPFFILGILAVYGNGNVGYLFIILSLIFFYKYYEYYQYYQKNKKRYFSESEIFSLEQKEVQDVSIWEFKDEYFRYKCCKCDLKLDWSLFSGFEIINNNIFIKTKDVNHSYIIGKSEVGESEFNEIAEFLKTKIKPVPNNI</sequence>
<evidence type="ECO:0000313" key="3">
    <source>
        <dbReference type="Proteomes" id="UP001589832"/>
    </source>
</evidence>
<protein>
    <recommendedName>
        <fullName evidence="4">YcxB-like protein domain-containing protein</fullName>
    </recommendedName>
</protein>
<keyword evidence="3" id="KW-1185">Reference proteome</keyword>
<keyword evidence="1" id="KW-0812">Transmembrane</keyword>
<keyword evidence="1" id="KW-1133">Transmembrane helix</keyword>
<accession>A0ABV6Q4U1</accession>